<reference evidence="3 4" key="1">
    <citation type="submission" date="2016-10" db="EMBL/GenBank/DDBJ databases">
        <authorList>
            <person name="Cai Z."/>
        </authorList>
    </citation>
    <scope>NUCLEOTIDE SEQUENCE [LARGE SCALE GENOMIC DNA]</scope>
</reference>
<gene>
    <name evidence="3" type="ORF">BQ4739_LOCUS13016</name>
</gene>
<dbReference type="STRING" id="3088.A0A383W5G1"/>
<dbReference type="AlphaFoldDB" id="A0A383W5G1"/>
<dbReference type="Proteomes" id="UP000256970">
    <property type="component" value="Unassembled WGS sequence"/>
</dbReference>
<dbReference type="EMBL" id="FNXT01001170">
    <property type="protein sequence ID" value="SZX72877.1"/>
    <property type="molecule type" value="Genomic_DNA"/>
</dbReference>
<feature type="transmembrane region" description="Helical" evidence="1">
    <location>
        <begin position="147"/>
        <end position="166"/>
    </location>
</feature>
<keyword evidence="1" id="KW-0472">Membrane</keyword>
<accession>A0A383W5G1</accession>
<keyword evidence="4" id="KW-1185">Reference proteome</keyword>
<feature type="transmembrane region" description="Helical" evidence="1">
    <location>
        <begin position="119"/>
        <end position="141"/>
    </location>
</feature>
<dbReference type="PROSITE" id="PS50222">
    <property type="entry name" value="EF_HAND_2"/>
    <property type="match status" value="1"/>
</dbReference>
<evidence type="ECO:0000256" key="1">
    <source>
        <dbReference type="SAM" id="Phobius"/>
    </source>
</evidence>
<feature type="domain" description="EF-hand" evidence="2">
    <location>
        <begin position="70"/>
        <end position="105"/>
    </location>
</feature>
<evidence type="ECO:0000259" key="2">
    <source>
        <dbReference type="PROSITE" id="PS50222"/>
    </source>
</evidence>
<keyword evidence="1" id="KW-1133">Transmembrane helix</keyword>
<evidence type="ECO:0000313" key="3">
    <source>
        <dbReference type="EMBL" id="SZX72877.1"/>
    </source>
</evidence>
<sequence>MRPGEWERLRTGIALKTFTALMKRYQHMSAAEEAAKLREARRFAKGLFYNVRGDASRPYLIREDFSPFFDSTAMADQAFSYFDKDNDAQLTVREMKDSVVAVFKERKNMAHSLKDTHSIVATLEAGIGFLFHFVFAAIYLLVWGMDIVKGFSTFSATVLALTFVFGNSVRQIYESMLFLFVEHAFDVGDLLEVEAVQYRVKKIDLQFI</sequence>
<dbReference type="InterPro" id="IPR011992">
    <property type="entry name" value="EF-hand-dom_pair"/>
</dbReference>
<dbReference type="SUPFAM" id="SSF47473">
    <property type="entry name" value="EF-hand"/>
    <property type="match status" value="1"/>
</dbReference>
<protein>
    <recommendedName>
        <fullName evidence="2">EF-hand domain-containing protein</fullName>
    </recommendedName>
</protein>
<dbReference type="GO" id="GO:0006874">
    <property type="term" value="P:intracellular calcium ion homeostasis"/>
    <property type="evidence" value="ECO:0007669"/>
    <property type="project" value="TreeGrafter"/>
</dbReference>
<dbReference type="PANTHER" id="PTHR31323">
    <property type="entry name" value="MECHANOSENSITIVE ION CHANNEL PROTEIN MSY2"/>
    <property type="match status" value="1"/>
</dbReference>
<dbReference type="GO" id="GO:0005262">
    <property type="term" value="F:calcium channel activity"/>
    <property type="evidence" value="ECO:0007669"/>
    <property type="project" value="TreeGrafter"/>
</dbReference>
<keyword evidence="1" id="KW-0812">Transmembrane</keyword>
<name>A0A383W5G1_TETOB</name>
<proteinExistence type="predicted"/>
<organism evidence="3 4">
    <name type="scientific">Tetradesmus obliquus</name>
    <name type="common">Green alga</name>
    <name type="synonym">Acutodesmus obliquus</name>
    <dbReference type="NCBI Taxonomy" id="3088"/>
    <lineage>
        <taxon>Eukaryota</taxon>
        <taxon>Viridiplantae</taxon>
        <taxon>Chlorophyta</taxon>
        <taxon>core chlorophytes</taxon>
        <taxon>Chlorophyceae</taxon>
        <taxon>CS clade</taxon>
        <taxon>Sphaeropleales</taxon>
        <taxon>Scenedesmaceae</taxon>
        <taxon>Tetradesmus</taxon>
    </lineage>
</organism>
<dbReference type="PANTHER" id="PTHR31323:SF1">
    <property type="entry name" value="MECHANOSENSITIVE ION CHANNEL PROTEIN"/>
    <property type="match status" value="1"/>
</dbReference>
<dbReference type="GO" id="GO:0005509">
    <property type="term" value="F:calcium ion binding"/>
    <property type="evidence" value="ECO:0007669"/>
    <property type="project" value="InterPro"/>
</dbReference>
<feature type="non-terminal residue" evidence="3">
    <location>
        <position position="208"/>
    </location>
</feature>
<evidence type="ECO:0000313" key="4">
    <source>
        <dbReference type="Proteomes" id="UP000256970"/>
    </source>
</evidence>
<dbReference type="InterPro" id="IPR002048">
    <property type="entry name" value="EF_hand_dom"/>
</dbReference>